<comment type="caution">
    <text evidence="1">The sequence shown here is derived from an EMBL/GenBank/DDBJ whole genome shotgun (WGS) entry which is preliminary data.</text>
</comment>
<evidence type="ECO:0000313" key="2">
    <source>
        <dbReference type="Proteomes" id="UP000036850"/>
    </source>
</evidence>
<dbReference type="EMBL" id="LFZX01000012">
    <property type="protein sequence ID" value="KNC68731.1"/>
    <property type="molecule type" value="Genomic_DNA"/>
</dbReference>
<accession>A0A0L0EWA2</accession>
<organism evidence="1 2">
    <name type="scientific">Pseudoalteromonas rubra</name>
    <dbReference type="NCBI Taxonomy" id="43658"/>
    <lineage>
        <taxon>Bacteria</taxon>
        <taxon>Pseudomonadati</taxon>
        <taxon>Pseudomonadota</taxon>
        <taxon>Gammaproteobacteria</taxon>
        <taxon>Alteromonadales</taxon>
        <taxon>Pseudoalteromonadaceae</taxon>
        <taxon>Pseudoalteromonas</taxon>
    </lineage>
</organism>
<protein>
    <submittedName>
        <fullName evidence="1">Uncharacterized protein</fullName>
    </submittedName>
</protein>
<name>A0A0L0EWA2_9GAMM</name>
<dbReference type="AlphaFoldDB" id="A0A0L0EWA2"/>
<dbReference type="Proteomes" id="UP000036850">
    <property type="component" value="Unassembled WGS sequence"/>
</dbReference>
<evidence type="ECO:0000313" key="1">
    <source>
        <dbReference type="EMBL" id="KNC68731.1"/>
    </source>
</evidence>
<reference evidence="2" key="1">
    <citation type="submission" date="2015-07" db="EMBL/GenBank/DDBJ databases">
        <title>Draft genome sequence of a Pseudoalteromonas rubra strain, OCN096, isolated from Kaneohe Bay, Oahu, Hawaii.</title>
        <authorList>
            <person name="Beurmann S."/>
            <person name="Ushijima B."/>
            <person name="Belcaid M."/>
            <person name="Callahan S.M."/>
            <person name="Aeby G.S."/>
        </authorList>
    </citation>
    <scope>NUCLEOTIDE SEQUENCE [LARGE SCALE GENOMIC DNA]</scope>
    <source>
        <strain evidence="2">OCN096</strain>
    </source>
</reference>
<sequence>MVYGLIEAYKPDYEIIKSRYLQKEDEQHDDQLIASVMREYSVLVGQFENELKVEFGTLKIVDDLVIKQTLASRDLSCR</sequence>
<dbReference type="PATRIC" id="fig|43658.6.peg.206"/>
<proteinExistence type="predicted"/>
<gene>
    <name evidence="1" type="ORF">AC626_02990</name>
</gene>